<feature type="region of interest" description="Disordered" evidence="1">
    <location>
        <begin position="69"/>
        <end position="93"/>
    </location>
</feature>
<sequence length="93" mass="10208">MENLNTCPSCTPKTAMIAILTLMIGFGAGYYFSTGMTSKDLLLEEEVALESVNPYALDEEQDITAESGEINEEDEYVNPFSSQGSSVINPFRQ</sequence>
<keyword evidence="2" id="KW-1133">Transmembrane helix</keyword>
<keyword evidence="2" id="KW-0472">Membrane</keyword>
<gene>
    <name evidence="3" type="ORF">COV07_03410</name>
</gene>
<proteinExistence type="predicted"/>
<reference evidence="3 4" key="1">
    <citation type="submission" date="2017-09" db="EMBL/GenBank/DDBJ databases">
        <title>Depth-based differentiation of microbial function through sediment-hosted aquifers and enrichment of novel symbionts in the deep terrestrial subsurface.</title>
        <authorList>
            <person name="Probst A.J."/>
            <person name="Ladd B."/>
            <person name="Jarett J.K."/>
            <person name="Geller-Mcgrath D.E."/>
            <person name="Sieber C.M."/>
            <person name="Emerson J.B."/>
            <person name="Anantharaman K."/>
            <person name="Thomas B.C."/>
            <person name="Malmstrom R."/>
            <person name="Stieglmeier M."/>
            <person name="Klingl A."/>
            <person name="Woyke T."/>
            <person name="Ryan C.M."/>
            <person name="Banfield J.F."/>
        </authorList>
    </citation>
    <scope>NUCLEOTIDE SEQUENCE [LARGE SCALE GENOMIC DNA]</scope>
    <source>
        <strain evidence="3">CG10_big_fil_rev_8_21_14_0_10_45_14</strain>
    </source>
</reference>
<evidence type="ECO:0000313" key="4">
    <source>
        <dbReference type="Proteomes" id="UP000230833"/>
    </source>
</evidence>
<protein>
    <submittedName>
        <fullName evidence="3">Uncharacterized protein</fullName>
    </submittedName>
</protein>
<comment type="caution">
    <text evidence="3">The sequence shown here is derived from an EMBL/GenBank/DDBJ whole genome shotgun (WGS) entry which is preliminary data.</text>
</comment>
<organism evidence="3 4">
    <name type="scientific">Candidatus Vogelbacteria bacterium CG10_big_fil_rev_8_21_14_0_10_45_14</name>
    <dbReference type="NCBI Taxonomy" id="1975042"/>
    <lineage>
        <taxon>Bacteria</taxon>
        <taxon>Candidatus Vogeliibacteriota</taxon>
    </lineage>
</organism>
<keyword evidence="2" id="KW-0812">Transmembrane</keyword>
<feature type="transmembrane region" description="Helical" evidence="2">
    <location>
        <begin position="15"/>
        <end position="33"/>
    </location>
</feature>
<feature type="compositionally biased region" description="Polar residues" evidence="1">
    <location>
        <begin position="79"/>
        <end position="93"/>
    </location>
</feature>
<name>A0A2H0RJK8_9BACT</name>
<accession>A0A2H0RJK8</accession>
<evidence type="ECO:0000313" key="3">
    <source>
        <dbReference type="EMBL" id="PIR46606.1"/>
    </source>
</evidence>
<dbReference type="AlphaFoldDB" id="A0A2H0RJK8"/>
<evidence type="ECO:0000256" key="2">
    <source>
        <dbReference type="SAM" id="Phobius"/>
    </source>
</evidence>
<dbReference type="Proteomes" id="UP000230833">
    <property type="component" value="Unassembled WGS sequence"/>
</dbReference>
<dbReference type="EMBL" id="PCYL01000035">
    <property type="protein sequence ID" value="PIR46606.1"/>
    <property type="molecule type" value="Genomic_DNA"/>
</dbReference>
<evidence type="ECO:0000256" key="1">
    <source>
        <dbReference type="SAM" id="MobiDB-lite"/>
    </source>
</evidence>